<dbReference type="PIRSF" id="PIRSF006304">
    <property type="entry name" value="GatC"/>
    <property type="match status" value="1"/>
</dbReference>
<feature type="transmembrane region" description="Helical" evidence="9">
    <location>
        <begin position="134"/>
        <end position="158"/>
    </location>
</feature>
<dbReference type="Pfam" id="PF03611">
    <property type="entry name" value="EIIC-GAT"/>
    <property type="match status" value="1"/>
</dbReference>
<dbReference type="InterPro" id="IPR013853">
    <property type="entry name" value="EIIC-GAT"/>
</dbReference>
<feature type="domain" description="PTS EIIC type-2" evidence="10">
    <location>
        <begin position="6"/>
        <end position="435"/>
    </location>
</feature>
<dbReference type="PROSITE" id="PS51104">
    <property type="entry name" value="PTS_EIIC_TYPE_2"/>
    <property type="match status" value="1"/>
</dbReference>
<feature type="transmembrane region" description="Helical" evidence="9">
    <location>
        <begin position="417"/>
        <end position="435"/>
    </location>
</feature>
<dbReference type="RefSeq" id="WP_132300931.1">
    <property type="nucleotide sequence ID" value="NZ_CP170642.1"/>
</dbReference>
<sequence>MFNEVMQYILDLGPAVMLPIVIIIFSLFLGMKFGEAFKAGLQIGIGFVGIGLVIGLMLDSIGPAAKAMAHTFDIQLNVIDLGWPGASPITWASQIALVAIPIAIAVNILMLVLKMTRVVNVDIWNIWHMTFTGALVHIATGSYWLGILGVVIHAAFAYKLGDWFTKDTKHFFELDGIAIPHGTSAYLGPIAVLVDTIIDKIPGLNKIHFSADDLQKRFGPLGEPVTVGFIMGIVIGLLAGYNLKDTLQLAIKTAAVMLLMPRVIKPIMDGLTPIAKQARKKLQAKFGGKDFLIGLDPALLLGHSSVVSASLIFIPLTILIAVLLPSNQVLPFGDLATIGFFVAMAVAVHQGNLFRTLISGTIIMSITLWIATQTIWLNTQLAANAGTLKVGEQVASMDQGGSPITYLLVQALTLENIVGFTVIGIIYFAAVVLTWRRAKAYEKAQQIENTEKSAVSK</sequence>
<protein>
    <submittedName>
        <fullName evidence="11">PTS system galactitol-specific EIIC component (Gat family)</fullName>
    </submittedName>
</protein>
<dbReference type="Proteomes" id="UP000295496">
    <property type="component" value="Unassembled WGS sequence"/>
</dbReference>
<feature type="transmembrane region" description="Helical" evidence="9">
    <location>
        <begin position="329"/>
        <end position="348"/>
    </location>
</feature>
<evidence type="ECO:0000313" key="11">
    <source>
        <dbReference type="EMBL" id="TCK70607.1"/>
    </source>
</evidence>
<evidence type="ECO:0000313" key="12">
    <source>
        <dbReference type="Proteomes" id="UP000295496"/>
    </source>
</evidence>
<keyword evidence="8 9" id="KW-0472">Membrane</keyword>
<feature type="transmembrane region" description="Helical" evidence="9">
    <location>
        <begin position="91"/>
        <end position="113"/>
    </location>
</feature>
<evidence type="ECO:0000259" key="10">
    <source>
        <dbReference type="PROSITE" id="PS51104"/>
    </source>
</evidence>
<evidence type="ECO:0000256" key="3">
    <source>
        <dbReference type="ARBA" id="ARBA00022475"/>
    </source>
</evidence>
<feature type="transmembrane region" description="Helical" evidence="9">
    <location>
        <begin position="298"/>
        <end position="323"/>
    </location>
</feature>
<comment type="caution">
    <text evidence="11">The sequence shown here is derived from an EMBL/GenBank/DDBJ whole genome shotgun (WGS) entry which is preliminary data.</text>
</comment>
<keyword evidence="5" id="KW-0598">Phosphotransferase system</keyword>
<evidence type="ECO:0000256" key="8">
    <source>
        <dbReference type="ARBA" id="ARBA00023136"/>
    </source>
</evidence>
<keyword evidence="6 9" id="KW-0812">Transmembrane</keyword>
<dbReference type="GO" id="GO:0009401">
    <property type="term" value="P:phosphoenolpyruvate-dependent sugar phosphotransferase system"/>
    <property type="evidence" value="ECO:0007669"/>
    <property type="project" value="UniProtKB-KW"/>
</dbReference>
<dbReference type="EMBL" id="SMGJ01000002">
    <property type="protein sequence ID" value="TCK70607.1"/>
    <property type="molecule type" value="Genomic_DNA"/>
</dbReference>
<dbReference type="PANTHER" id="PTHR37324">
    <property type="entry name" value="PTS SYSTEM GALACTITOL-SPECIFIC EIIC COMPONENT"/>
    <property type="match status" value="1"/>
</dbReference>
<dbReference type="InterPro" id="IPR013014">
    <property type="entry name" value="PTS_EIIC_2"/>
</dbReference>
<name>A0A4R1L0U2_9PAST</name>
<dbReference type="GO" id="GO:0005886">
    <property type="term" value="C:plasma membrane"/>
    <property type="evidence" value="ECO:0007669"/>
    <property type="project" value="UniProtKB-SubCell"/>
</dbReference>
<evidence type="ECO:0000256" key="4">
    <source>
        <dbReference type="ARBA" id="ARBA00022597"/>
    </source>
</evidence>
<evidence type="ECO:0000256" key="1">
    <source>
        <dbReference type="ARBA" id="ARBA00004651"/>
    </source>
</evidence>
<comment type="subcellular location">
    <subcellularLocation>
        <location evidence="1">Cell membrane</location>
        <topology evidence="1">Multi-pass membrane protein</topology>
    </subcellularLocation>
</comment>
<feature type="transmembrane region" description="Helical" evidence="9">
    <location>
        <begin position="41"/>
        <end position="58"/>
    </location>
</feature>
<keyword evidence="4" id="KW-0762">Sugar transport</keyword>
<evidence type="ECO:0000256" key="7">
    <source>
        <dbReference type="ARBA" id="ARBA00022989"/>
    </source>
</evidence>
<keyword evidence="12" id="KW-1185">Reference proteome</keyword>
<dbReference type="PANTHER" id="PTHR37324:SF2">
    <property type="entry name" value="PTS SYSTEM GALACTITOL-SPECIFIC EIIC COMPONENT"/>
    <property type="match status" value="1"/>
</dbReference>
<keyword evidence="7 9" id="KW-1133">Transmembrane helix</keyword>
<feature type="transmembrane region" description="Helical" evidence="9">
    <location>
        <begin position="12"/>
        <end position="29"/>
    </location>
</feature>
<keyword evidence="2" id="KW-0813">Transport</keyword>
<dbReference type="InterPro" id="IPR004703">
    <property type="entry name" value="PTS_sugar-sp_permease"/>
</dbReference>
<feature type="transmembrane region" description="Helical" evidence="9">
    <location>
        <begin position="353"/>
        <end position="371"/>
    </location>
</feature>
<evidence type="ECO:0000256" key="5">
    <source>
        <dbReference type="ARBA" id="ARBA00022683"/>
    </source>
</evidence>
<dbReference type="GO" id="GO:0015577">
    <property type="term" value="F:galactitol transmembrane transporter activity"/>
    <property type="evidence" value="ECO:0007669"/>
    <property type="project" value="InterPro"/>
</dbReference>
<dbReference type="NCBIfam" id="TIGR00827">
    <property type="entry name" value="EIIC-GAT"/>
    <property type="match status" value="1"/>
</dbReference>
<reference evidence="11 12" key="1">
    <citation type="submission" date="2019-03" db="EMBL/GenBank/DDBJ databases">
        <title>Genomic Encyclopedia of Type Strains, Phase IV (KMG-IV): sequencing the most valuable type-strain genomes for metagenomic binning, comparative biology and taxonomic classification.</title>
        <authorList>
            <person name="Goeker M."/>
        </authorList>
    </citation>
    <scope>NUCLEOTIDE SEQUENCE [LARGE SCALE GENOMIC DNA]</scope>
    <source>
        <strain evidence="11 12">DSM 10053</strain>
    </source>
</reference>
<evidence type="ECO:0000256" key="6">
    <source>
        <dbReference type="ARBA" id="ARBA00022692"/>
    </source>
</evidence>
<gene>
    <name evidence="11" type="ORF">EV692_0890</name>
</gene>
<feature type="transmembrane region" description="Helical" evidence="9">
    <location>
        <begin position="218"/>
        <end position="241"/>
    </location>
</feature>
<accession>A0A4R1L0U2</accession>
<evidence type="ECO:0000256" key="2">
    <source>
        <dbReference type="ARBA" id="ARBA00022448"/>
    </source>
</evidence>
<keyword evidence="3" id="KW-1003">Cell membrane</keyword>
<proteinExistence type="predicted"/>
<evidence type="ECO:0000256" key="9">
    <source>
        <dbReference type="SAM" id="Phobius"/>
    </source>
</evidence>
<organism evidence="11 12">
    <name type="scientific">Lonepinella koalarum</name>
    <dbReference type="NCBI Taxonomy" id="53417"/>
    <lineage>
        <taxon>Bacteria</taxon>
        <taxon>Pseudomonadati</taxon>
        <taxon>Pseudomonadota</taxon>
        <taxon>Gammaproteobacteria</taxon>
        <taxon>Pasteurellales</taxon>
        <taxon>Pasteurellaceae</taxon>
        <taxon>Lonepinella</taxon>
    </lineage>
</organism>
<dbReference type="AlphaFoldDB" id="A0A4R1L0U2"/>